<protein>
    <submittedName>
        <fullName evidence="1">Uncharacterized protein</fullName>
    </submittedName>
</protein>
<organism evidence="1 2">
    <name type="scientific">Alcaligenes faecalis</name>
    <dbReference type="NCBI Taxonomy" id="511"/>
    <lineage>
        <taxon>Bacteria</taxon>
        <taxon>Pseudomonadati</taxon>
        <taxon>Pseudomonadota</taxon>
        <taxon>Betaproteobacteria</taxon>
        <taxon>Burkholderiales</taxon>
        <taxon>Alcaligenaceae</taxon>
        <taxon>Alcaligenes</taxon>
    </lineage>
</organism>
<name>A0AAE9KLZ5_ALCFA</name>
<evidence type="ECO:0000313" key="1">
    <source>
        <dbReference type="EMBL" id="UPL19982.1"/>
    </source>
</evidence>
<dbReference type="AlphaFoldDB" id="A0AAE9KLZ5"/>
<proteinExistence type="predicted"/>
<dbReference type="Proteomes" id="UP000830925">
    <property type="component" value="Chromosome"/>
</dbReference>
<sequence>MENPTTHKPEEILSISDNFKKPNTNHTAGAIEMSDNAAKIARELDSKGRRLLIDLVRRLPNIKPRNPNTFVGYKAVHDALRLTQAGATFGTSLQIQGLNSLAQWSCDNKLPAITGIIIDKEKLKPGQGYYDLFGKTDTDWD</sequence>
<accession>A0AAE9KLZ5</accession>
<reference evidence="1" key="1">
    <citation type="submission" date="2022-04" db="EMBL/GenBank/DDBJ databases">
        <title>Genomic mining of Alcaligenes faecalis D334 producing ectoin and derivatives.</title>
        <authorList>
            <person name="Doan V.T."/>
            <person name="Quach N.T."/>
            <person name="Vu T.-H.-N."/>
            <person name="Phi Q.-T."/>
        </authorList>
    </citation>
    <scope>NUCLEOTIDE SEQUENCE</scope>
    <source>
        <strain evidence="1">D334</strain>
    </source>
</reference>
<evidence type="ECO:0000313" key="2">
    <source>
        <dbReference type="Proteomes" id="UP000830925"/>
    </source>
</evidence>
<dbReference type="EMBL" id="CP095873">
    <property type="protein sequence ID" value="UPL19982.1"/>
    <property type="molecule type" value="Genomic_DNA"/>
</dbReference>
<gene>
    <name evidence="1" type="ORF">MXF72_11155</name>
</gene>
<dbReference type="RefSeq" id="WP_247965595.1">
    <property type="nucleotide sequence ID" value="NZ_CP095873.1"/>
</dbReference>